<evidence type="ECO:0000313" key="5">
    <source>
        <dbReference type="EMBL" id="TES86909.1"/>
    </source>
</evidence>
<dbReference type="InterPro" id="IPR050251">
    <property type="entry name" value="HpcH-HpaI_aldolase"/>
</dbReference>
<dbReference type="SUPFAM" id="SSF51621">
    <property type="entry name" value="Phosphoenolpyruvate/pyruvate domain"/>
    <property type="match status" value="1"/>
</dbReference>
<dbReference type="GO" id="GO:0016832">
    <property type="term" value="F:aldehyde-lyase activity"/>
    <property type="evidence" value="ECO:0007669"/>
    <property type="project" value="TreeGrafter"/>
</dbReference>
<sequence length="267" mass="29982">MRKNRLRELLREGRPTIGTRILSAWPGIVEVIGHTGAIDYVEFVGEYAPYDLYDLENLARATEIFGISSMLKVDQEPNCFLAQRALKSGIQNILFTDIRSVEDARECVRIVKPETPESKGINGCHAARCVGYGLESGSPEYVKAMDDVVIALMIEKKGAVENLEGVLSVEGIDMVQFGPCDYSLSVGVPGQRSHPRVREAELETIKTALKMRVRPRVELKSSVKKEDIEKYIDLGVRDFSLPMDVSILYHWLKENGERLRKILSSLK</sequence>
<protein>
    <submittedName>
        <fullName evidence="5">2,4-dihydroxyhept-2-ene-1,7-dioic acid aldolase</fullName>
    </submittedName>
</protein>
<dbReference type="InterPro" id="IPR015813">
    <property type="entry name" value="Pyrv/PenolPyrv_kinase-like_dom"/>
</dbReference>
<evidence type="ECO:0000313" key="6">
    <source>
        <dbReference type="Proteomes" id="UP000320781"/>
    </source>
</evidence>
<dbReference type="InterPro" id="IPR040442">
    <property type="entry name" value="Pyrv_kinase-like_dom_sf"/>
</dbReference>
<reference evidence="5 6" key="1">
    <citation type="submission" date="2019-03" db="EMBL/GenBank/DDBJ databases">
        <title>Metabolic potential of uncultured bacteria and archaea associated with petroleum seepage in deep-sea sediments.</title>
        <authorList>
            <person name="Dong X."/>
            <person name="Hubert C."/>
        </authorList>
    </citation>
    <scope>NUCLEOTIDE SEQUENCE [LARGE SCALE GENOMIC DNA]</scope>
    <source>
        <strain evidence="5">E44_bin92</strain>
    </source>
</reference>
<comment type="similarity">
    <text evidence="1">Belongs to the HpcH/HpaI aldolase family.</text>
</comment>
<dbReference type="InterPro" id="IPR005000">
    <property type="entry name" value="Aldolase/citrate-lyase_domain"/>
</dbReference>
<dbReference type="PANTHER" id="PTHR30502">
    <property type="entry name" value="2-KETO-3-DEOXY-L-RHAMNONATE ALDOLASE"/>
    <property type="match status" value="1"/>
</dbReference>
<proteinExistence type="inferred from homology"/>
<dbReference type="Pfam" id="PF03328">
    <property type="entry name" value="HpcH_HpaI"/>
    <property type="match status" value="1"/>
</dbReference>
<dbReference type="Gene3D" id="3.20.20.60">
    <property type="entry name" value="Phosphoenolpyruvate-binding domains"/>
    <property type="match status" value="1"/>
</dbReference>
<dbReference type="PANTHER" id="PTHR30502:SF0">
    <property type="entry name" value="PHOSPHOENOLPYRUVATE CARBOXYLASE FAMILY PROTEIN"/>
    <property type="match status" value="1"/>
</dbReference>
<evidence type="ECO:0000259" key="4">
    <source>
        <dbReference type="Pfam" id="PF03328"/>
    </source>
</evidence>
<evidence type="ECO:0000256" key="1">
    <source>
        <dbReference type="ARBA" id="ARBA00005568"/>
    </source>
</evidence>
<name>A0A523QM57_UNCAE</name>
<dbReference type="EMBL" id="SOKU01000033">
    <property type="protein sequence ID" value="TES86909.1"/>
    <property type="molecule type" value="Genomic_DNA"/>
</dbReference>
<keyword evidence="2" id="KW-0479">Metal-binding</keyword>
<comment type="caution">
    <text evidence="5">The sequence shown here is derived from an EMBL/GenBank/DDBJ whole genome shotgun (WGS) entry which is preliminary data.</text>
</comment>
<keyword evidence="3" id="KW-0456">Lyase</keyword>
<gene>
    <name evidence="5" type="ORF">E3J95_00780</name>
</gene>
<feature type="domain" description="HpcH/HpaI aldolase/citrate lyase" evidence="4">
    <location>
        <begin position="26"/>
        <end position="209"/>
    </location>
</feature>
<organism evidence="5 6">
    <name type="scientific">Aerophobetes bacterium</name>
    <dbReference type="NCBI Taxonomy" id="2030807"/>
    <lineage>
        <taxon>Bacteria</taxon>
        <taxon>Candidatus Aerophobota</taxon>
    </lineage>
</organism>
<dbReference type="GO" id="GO:0005737">
    <property type="term" value="C:cytoplasm"/>
    <property type="evidence" value="ECO:0007669"/>
    <property type="project" value="TreeGrafter"/>
</dbReference>
<dbReference type="GO" id="GO:0046872">
    <property type="term" value="F:metal ion binding"/>
    <property type="evidence" value="ECO:0007669"/>
    <property type="project" value="UniProtKB-KW"/>
</dbReference>
<evidence type="ECO:0000256" key="2">
    <source>
        <dbReference type="ARBA" id="ARBA00022723"/>
    </source>
</evidence>
<dbReference type="AlphaFoldDB" id="A0A523QM57"/>
<evidence type="ECO:0000256" key="3">
    <source>
        <dbReference type="ARBA" id="ARBA00023239"/>
    </source>
</evidence>
<dbReference type="Proteomes" id="UP000320781">
    <property type="component" value="Unassembled WGS sequence"/>
</dbReference>
<accession>A0A523QM57</accession>